<dbReference type="PANTHER" id="PTHR45628:SF3">
    <property type="entry name" value="VOLTAGE-DEPENDENT P_Q-TYPE CALCIUM CHANNEL SUBUNIT ALPHA-1A"/>
    <property type="match status" value="1"/>
</dbReference>
<keyword evidence="10 16" id="KW-1133">Transmembrane helix</keyword>
<evidence type="ECO:0000256" key="16">
    <source>
        <dbReference type="SAM" id="Phobius"/>
    </source>
</evidence>
<dbReference type="GO" id="GO:0007268">
    <property type="term" value="P:chemical synaptic transmission"/>
    <property type="evidence" value="ECO:0007669"/>
    <property type="project" value="TreeGrafter"/>
</dbReference>
<dbReference type="Pfam" id="PF16905">
    <property type="entry name" value="GPHH"/>
    <property type="match status" value="1"/>
</dbReference>
<comment type="catalytic activity">
    <reaction evidence="15">
        <text>Ca(2+)(in) = Ca(2+)(out)</text>
        <dbReference type="Rhea" id="RHEA:29671"/>
        <dbReference type="ChEBI" id="CHEBI:29108"/>
    </reaction>
</comment>
<evidence type="ECO:0000256" key="2">
    <source>
        <dbReference type="ARBA" id="ARBA00022448"/>
    </source>
</evidence>
<keyword evidence="6 16" id="KW-0812">Transmembrane</keyword>
<keyword evidence="9" id="KW-0851">Voltage-gated channel</keyword>
<evidence type="ECO:0000256" key="17">
    <source>
        <dbReference type="SAM" id="SignalP"/>
    </source>
</evidence>
<feature type="transmembrane region" description="Helical" evidence="16">
    <location>
        <begin position="109"/>
        <end position="133"/>
    </location>
</feature>
<sequence length="249" mass="28397">MLFFIYAIIGMQVFGNIGIDGEDEDSDEDEFQITEHNNFRTFFQALMLLFREAVVSIWGQSPGPGSLMLPILRSATGEAWHNIMLSCLSGKPCDKNSGILTADCGNEFAYFYFVSFIFLCSFLMLNLFVAVIMDNFEYLTRDSSILGPHHLDEYVRVWAEYDPAACGRIHYKDMGRMPYPDMYQMLRHMSPPLGLGKKCPARVAYKVVYLCQHRCPRAGDFSVVTTTPSESSADILFFFLFFFSRVTES</sequence>
<keyword evidence="8" id="KW-0106">Calcium</keyword>
<comment type="caution">
    <text evidence="20">The sequence shown here is derived from an EMBL/GenBank/DDBJ whole genome shotgun (WGS) entry which is preliminary data.</text>
</comment>
<evidence type="ECO:0000256" key="13">
    <source>
        <dbReference type="ARBA" id="ARBA00023157"/>
    </source>
</evidence>
<evidence type="ECO:0008006" key="22">
    <source>
        <dbReference type="Google" id="ProtNLM"/>
    </source>
</evidence>
<evidence type="ECO:0000256" key="4">
    <source>
        <dbReference type="ARBA" id="ARBA00022568"/>
    </source>
</evidence>
<dbReference type="InterPro" id="IPR031649">
    <property type="entry name" value="GPHH_dom"/>
</dbReference>
<protein>
    <recommendedName>
        <fullName evidence="22">Ion transport domain-containing protein</fullName>
    </recommendedName>
</protein>
<evidence type="ECO:0000256" key="11">
    <source>
        <dbReference type="ARBA" id="ARBA00023065"/>
    </source>
</evidence>
<organism evidence="20 21">
    <name type="scientific">Neotoma lepida</name>
    <name type="common">Desert woodrat</name>
    <dbReference type="NCBI Taxonomy" id="56216"/>
    <lineage>
        <taxon>Eukaryota</taxon>
        <taxon>Metazoa</taxon>
        <taxon>Chordata</taxon>
        <taxon>Craniata</taxon>
        <taxon>Vertebrata</taxon>
        <taxon>Euteleostomi</taxon>
        <taxon>Mammalia</taxon>
        <taxon>Eutheria</taxon>
        <taxon>Euarchontoglires</taxon>
        <taxon>Glires</taxon>
        <taxon>Rodentia</taxon>
        <taxon>Myomorpha</taxon>
        <taxon>Muroidea</taxon>
        <taxon>Cricetidae</taxon>
        <taxon>Neotominae</taxon>
        <taxon>Neotoma</taxon>
    </lineage>
</organism>
<dbReference type="InterPro" id="IPR005821">
    <property type="entry name" value="Ion_trans_dom"/>
</dbReference>
<evidence type="ECO:0000313" key="21">
    <source>
        <dbReference type="Proteomes" id="UP000092124"/>
    </source>
</evidence>
<name>A0A1A6HE77_NEOLE</name>
<gene>
    <name evidence="20" type="ORF">A6R68_16990</name>
</gene>
<dbReference type="GO" id="GO:0045202">
    <property type="term" value="C:synapse"/>
    <property type="evidence" value="ECO:0007669"/>
    <property type="project" value="GOC"/>
</dbReference>
<keyword evidence="2" id="KW-0813">Transport</keyword>
<evidence type="ECO:0000256" key="10">
    <source>
        <dbReference type="ARBA" id="ARBA00022989"/>
    </source>
</evidence>
<evidence type="ECO:0000256" key="14">
    <source>
        <dbReference type="ARBA" id="ARBA00023303"/>
    </source>
</evidence>
<accession>A0A1A6HE77</accession>
<dbReference type="OrthoDB" id="9836021at2759"/>
<dbReference type="Gene3D" id="1.10.287.70">
    <property type="match status" value="2"/>
</dbReference>
<evidence type="ECO:0000256" key="12">
    <source>
        <dbReference type="ARBA" id="ARBA00023136"/>
    </source>
</evidence>
<evidence type="ECO:0000256" key="7">
    <source>
        <dbReference type="ARBA" id="ARBA00022737"/>
    </source>
</evidence>
<keyword evidence="7" id="KW-0677">Repeat</keyword>
<keyword evidence="14" id="KW-0407">Ion channel</keyword>
<evidence type="ECO:0000256" key="15">
    <source>
        <dbReference type="ARBA" id="ARBA00036634"/>
    </source>
</evidence>
<feature type="domain" description="Ion transport" evidence="18">
    <location>
        <begin position="68"/>
        <end position="143"/>
    </location>
</feature>
<dbReference type="GO" id="GO:0098703">
    <property type="term" value="P:calcium ion import across plasma membrane"/>
    <property type="evidence" value="ECO:0007669"/>
    <property type="project" value="TreeGrafter"/>
</dbReference>
<keyword evidence="3" id="KW-1003">Cell membrane</keyword>
<dbReference type="AlphaFoldDB" id="A0A1A6HE77"/>
<keyword evidence="11" id="KW-0406">Ion transport</keyword>
<evidence type="ECO:0000256" key="6">
    <source>
        <dbReference type="ARBA" id="ARBA00022692"/>
    </source>
</evidence>
<feature type="signal peptide" evidence="17">
    <location>
        <begin position="1"/>
        <end position="18"/>
    </location>
</feature>
<dbReference type="InterPro" id="IPR050599">
    <property type="entry name" value="VDCC_alpha-1_subunit"/>
</dbReference>
<evidence type="ECO:0000313" key="20">
    <source>
        <dbReference type="EMBL" id="OBS76571.1"/>
    </source>
</evidence>
<evidence type="ECO:0000256" key="1">
    <source>
        <dbReference type="ARBA" id="ARBA00004651"/>
    </source>
</evidence>
<keyword evidence="13" id="KW-1015">Disulfide bond</keyword>
<dbReference type="PANTHER" id="PTHR45628">
    <property type="entry name" value="VOLTAGE-DEPENDENT CALCIUM CHANNEL TYPE A SUBUNIT ALPHA-1"/>
    <property type="match status" value="1"/>
</dbReference>
<dbReference type="GO" id="GO:0043025">
    <property type="term" value="C:neuronal cell body"/>
    <property type="evidence" value="ECO:0007669"/>
    <property type="project" value="TreeGrafter"/>
</dbReference>
<feature type="chain" id="PRO_5008346300" description="Ion transport domain-containing protein" evidence="17">
    <location>
        <begin position="19"/>
        <end position="249"/>
    </location>
</feature>
<evidence type="ECO:0000256" key="5">
    <source>
        <dbReference type="ARBA" id="ARBA00022673"/>
    </source>
</evidence>
<proteinExistence type="predicted"/>
<reference evidence="20 21" key="1">
    <citation type="submission" date="2016-06" db="EMBL/GenBank/DDBJ databases">
        <title>The Draft Genome Sequence and Annotation of the Desert Woodrat Neotoma lepida.</title>
        <authorList>
            <person name="Campbell M."/>
            <person name="Oakeson K.F."/>
            <person name="Yandell M."/>
            <person name="Halpert J.R."/>
            <person name="Dearing D."/>
        </authorList>
    </citation>
    <scope>NUCLEOTIDE SEQUENCE [LARGE SCALE GENOMIC DNA]</scope>
    <source>
        <strain evidence="20">417</strain>
        <tissue evidence="20">Liver</tissue>
    </source>
</reference>
<keyword evidence="5" id="KW-0107">Calcium channel</keyword>
<keyword evidence="21" id="KW-1185">Reference proteome</keyword>
<feature type="domain" description="Ion transport" evidence="18">
    <location>
        <begin position="1"/>
        <end position="59"/>
    </location>
</feature>
<dbReference type="STRING" id="56216.A0A1A6HE77"/>
<evidence type="ECO:0000256" key="3">
    <source>
        <dbReference type="ARBA" id="ARBA00022475"/>
    </source>
</evidence>
<dbReference type="Proteomes" id="UP000092124">
    <property type="component" value="Unassembled WGS sequence"/>
</dbReference>
<evidence type="ECO:0000256" key="9">
    <source>
        <dbReference type="ARBA" id="ARBA00022882"/>
    </source>
</evidence>
<dbReference type="Gene3D" id="1.10.238.10">
    <property type="entry name" value="EF-hand"/>
    <property type="match status" value="1"/>
</dbReference>
<evidence type="ECO:0000259" key="18">
    <source>
        <dbReference type="Pfam" id="PF00520"/>
    </source>
</evidence>
<dbReference type="GO" id="GO:0008331">
    <property type="term" value="F:high voltage-gated calcium channel activity"/>
    <property type="evidence" value="ECO:0007669"/>
    <property type="project" value="TreeGrafter"/>
</dbReference>
<dbReference type="EMBL" id="LZPO01034888">
    <property type="protein sequence ID" value="OBS76571.1"/>
    <property type="molecule type" value="Genomic_DNA"/>
</dbReference>
<dbReference type="GO" id="GO:0005891">
    <property type="term" value="C:voltage-gated calcium channel complex"/>
    <property type="evidence" value="ECO:0007669"/>
    <property type="project" value="TreeGrafter"/>
</dbReference>
<feature type="domain" description="Voltage-dependent L-type calcium channel IQ-associated" evidence="19">
    <location>
        <begin position="153"/>
        <end position="207"/>
    </location>
</feature>
<comment type="subcellular location">
    <subcellularLocation>
        <location evidence="1">Cell membrane</location>
        <topology evidence="1">Multi-pass membrane protein</topology>
    </subcellularLocation>
</comment>
<keyword evidence="17" id="KW-0732">Signal</keyword>
<dbReference type="SUPFAM" id="SSF81324">
    <property type="entry name" value="Voltage-gated potassium channels"/>
    <property type="match status" value="1"/>
</dbReference>
<keyword evidence="4" id="KW-0109">Calcium transport</keyword>
<evidence type="ECO:0000259" key="19">
    <source>
        <dbReference type="Pfam" id="PF16905"/>
    </source>
</evidence>
<keyword evidence="12 16" id="KW-0472">Membrane</keyword>
<dbReference type="Pfam" id="PF00520">
    <property type="entry name" value="Ion_trans"/>
    <property type="match status" value="2"/>
</dbReference>
<evidence type="ECO:0000256" key="8">
    <source>
        <dbReference type="ARBA" id="ARBA00022837"/>
    </source>
</evidence>